<dbReference type="eggNOG" id="ENOG5030BXY">
    <property type="taxonomic scope" value="Bacteria"/>
</dbReference>
<keyword evidence="2" id="KW-1185">Reference proteome</keyword>
<sequence length="182" mass="21061">MIITNATAQDVHDMLQLDYKYFPEEWHLSEEWVKEAIQINPNIYRVIKSNGQIKGYYCFYPISRGPYEKLLSGVIHECDLLDYLHDYMNPCEVYLYLLSIIVDINDPIHKSYTRQLIKDIPKLLDIINSKGITVKEIGAIAISDDGVRILRKMGLTETDNLSMQMATKFIVYRGKLPGLTIE</sequence>
<proteinExistence type="predicted"/>
<evidence type="ECO:0000313" key="1">
    <source>
        <dbReference type="EMBL" id="KNY30279.1"/>
    </source>
</evidence>
<name>A0A0L6JX25_9FIRM</name>
<evidence type="ECO:0000313" key="2">
    <source>
        <dbReference type="Proteomes" id="UP000036923"/>
    </source>
</evidence>
<gene>
    <name evidence="1" type="ORF">Bccel_5556</name>
</gene>
<comment type="caution">
    <text evidence="1">The sequence shown here is derived from an EMBL/GenBank/DDBJ whole genome shotgun (WGS) entry which is preliminary data.</text>
</comment>
<reference evidence="2" key="1">
    <citation type="submission" date="2015-07" db="EMBL/GenBank/DDBJ databases">
        <title>Near-Complete Genome Sequence of the Cellulolytic Bacterium Bacteroides (Pseudobacteroides) cellulosolvens ATCC 35603.</title>
        <authorList>
            <person name="Dassa B."/>
            <person name="Utturkar S.M."/>
            <person name="Klingeman D.M."/>
            <person name="Hurt R.A."/>
            <person name="Keller M."/>
            <person name="Xu J."/>
            <person name="Reddy Y.H.K."/>
            <person name="Borovok I."/>
            <person name="Grinberg I.R."/>
            <person name="Lamed R."/>
            <person name="Zhivin O."/>
            <person name="Bayer E.A."/>
            <person name="Brown S.D."/>
        </authorList>
    </citation>
    <scope>NUCLEOTIDE SEQUENCE [LARGE SCALE GENOMIC DNA]</scope>
    <source>
        <strain evidence="2">DSM 2933</strain>
    </source>
</reference>
<dbReference type="Proteomes" id="UP000036923">
    <property type="component" value="Unassembled WGS sequence"/>
</dbReference>
<dbReference type="Gene3D" id="3.40.630.30">
    <property type="match status" value="1"/>
</dbReference>
<organism evidence="1 2">
    <name type="scientific">Pseudobacteroides cellulosolvens ATCC 35603 = DSM 2933</name>
    <dbReference type="NCBI Taxonomy" id="398512"/>
    <lineage>
        <taxon>Bacteria</taxon>
        <taxon>Bacillati</taxon>
        <taxon>Bacillota</taxon>
        <taxon>Clostridia</taxon>
        <taxon>Eubacteriales</taxon>
        <taxon>Oscillospiraceae</taxon>
        <taxon>Pseudobacteroides</taxon>
    </lineage>
</organism>
<accession>A0A0L6JX25</accession>
<dbReference type="AlphaFoldDB" id="A0A0L6JX25"/>
<dbReference type="RefSeq" id="WP_036944988.1">
    <property type="nucleotide sequence ID" value="NZ_JQKC01000040.1"/>
</dbReference>
<dbReference type="STRING" id="398512.Bccel_5556"/>
<dbReference type="EMBL" id="LGTC01000001">
    <property type="protein sequence ID" value="KNY30279.1"/>
    <property type="molecule type" value="Genomic_DNA"/>
</dbReference>
<evidence type="ECO:0008006" key="3">
    <source>
        <dbReference type="Google" id="ProtNLM"/>
    </source>
</evidence>
<dbReference type="InterPro" id="IPR016181">
    <property type="entry name" value="Acyl_CoA_acyltransferase"/>
</dbReference>
<dbReference type="SUPFAM" id="SSF55729">
    <property type="entry name" value="Acyl-CoA N-acyltransferases (Nat)"/>
    <property type="match status" value="1"/>
</dbReference>
<protein>
    <recommendedName>
        <fullName evidence="3">N-acetyltransferase domain-containing protein</fullName>
    </recommendedName>
</protein>
<dbReference type="OrthoDB" id="2836154at2"/>